<keyword evidence="9" id="KW-0902">Two-component regulatory system</keyword>
<evidence type="ECO:0000256" key="1">
    <source>
        <dbReference type="ARBA" id="ARBA00000085"/>
    </source>
</evidence>
<dbReference type="SUPFAM" id="SSF47384">
    <property type="entry name" value="Homodimeric domain of signal transducing histidine kinase"/>
    <property type="match status" value="1"/>
</dbReference>
<dbReference type="InterPro" id="IPR013727">
    <property type="entry name" value="2CSK_N"/>
</dbReference>
<dbReference type="Gene3D" id="1.10.287.130">
    <property type="match status" value="1"/>
</dbReference>
<dbReference type="EMBL" id="OMKW01000003">
    <property type="protein sequence ID" value="SPF30049.1"/>
    <property type="molecule type" value="Genomic_DNA"/>
</dbReference>
<dbReference type="PANTHER" id="PTHR45436:SF1">
    <property type="entry name" value="SENSOR PROTEIN QSEC"/>
    <property type="match status" value="1"/>
</dbReference>
<comment type="subcellular location">
    <subcellularLocation>
        <location evidence="2">Membrane</location>
    </subcellularLocation>
</comment>
<evidence type="ECO:0000313" key="15">
    <source>
        <dbReference type="Proteomes" id="UP000244932"/>
    </source>
</evidence>
<dbReference type="PROSITE" id="PS50109">
    <property type="entry name" value="HIS_KIN"/>
    <property type="match status" value="1"/>
</dbReference>
<evidence type="ECO:0000256" key="3">
    <source>
        <dbReference type="ARBA" id="ARBA00012438"/>
    </source>
</evidence>
<dbReference type="EC" id="2.7.13.3" evidence="3"/>
<evidence type="ECO:0000256" key="10">
    <source>
        <dbReference type="ARBA" id="ARBA00023136"/>
    </source>
</evidence>
<dbReference type="InterPro" id="IPR036890">
    <property type="entry name" value="HATPase_C_sf"/>
</dbReference>
<dbReference type="InterPro" id="IPR005467">
    <property type="entry name" value="His_kinase_dom"/>
</dbReference>
<keyword evidence="10 11" id="KW-0472">Membrane</keyword>
<keyword evidence="4" id="KW-0597">Phosphoprotein</keyword>
<evidence type="ECO:0000256" key="9">
    <source>
        <dbReference type="ARBA" id="ARBA00023012"/>
    </source>
</evidence>
<evidence type="ECO:0000256" key="4">
    <source>
        <dbReference type="ARBA" id="ARBA00022553"/>
    </source>
</evidence>
<dbReference type="PRINTS" id="PR00344">
    <property type="entry name" value="BCTRLSENSOR"/>
</dbReference>
<evidence type="ECO:0000259" key="13">
    <source>
        <dbReference type="PROSITE" id="PS50885"/>
    </source>
</evidence>
<dbReference type="SMART" id="SM00388">
    <property type="entry name" value="HisKA"/>
    <property type="match status" value="1"/>
</dbReference>
<dbReference type="InterPro" id="IPR003660">
    <property type="entry name" value="HAMP_dom"/>
</dbReference>
<keyword evidence="6 11" id="KW-0812">Transmembrane</keyword>
<organism evidence="14 15">
    <name type="scientific">Pontivivens insulae</name>
    <dbReference type="NCBI Taxonomy" id="1639689"/>
    <lineage>
        <taxon>Bacteria</taxon>
        <taxon>Pseudomonadati</taxon>
        <taxon>Pseudomonadota</taxon>
        <taxon>Alphaproteobacteria</taxon>
        <taxon>Rhodobacterales</taxon>
        <taxon>Paracoccaceae</taxon>
        <taxon>Pontivivens</taxon>
    </lineage>
</organism>
<name>A0A2R8ACT6_9RHOB</name>
<dbReference type="Gene3D" id="3.30.565.10">
    <property type="entry name" value="Histidine kinase-like ATPase, C-terminal domain"/>
    <property type="match status" value="1"/>
</dbReference>
<evidence type="ECO:0000256" key="11">
    <source>
        <dbReference type="SAM" id="Phobius"/>
    </source>
</evidence>
<keyword evidence="8 11" id="KW-1133">Transmembrane helix</keyword>
<evidence type="ECO:0000256" key="8">
    <source>
        <dbReference type="ARBA" id="ARBA00022989"/>
    </source>
</evidence>
<evidence type="ECO:0000256" key="6">
    <source>
        <dbReference type="ARBA" id="ARBA00022692"/>
    </source>
</evidence>
<feature type="transmembrane region" description="Helical" evidence="11">
    <location>
        <begin position="16"/>
        <end position="35"/>
    </location>
</feature>
<proteinExistence type="predicted"/>
<dbReference type="CDD" id="cd00082">
    <property type="entry name" value="HisKA"/>
    <property type="match status" value="1"/>
</dbReference>
<dbReference type="RefSeq" id="WP_108782774.1">
    <property type="nucleotide sequence ID" value="NZ_OMKW01000003.1"/>
</dbReference>
<dbReference type="PANTHER" id="PTHR45436">
    <property type="entry name" value="SENSOR HISTIDINE KINASE YKOH"/>
    <property type="match status" value="1"/>
</dbReference>
<dbReference type="GO" id="GO:0000155">
    <property type="term" value="F:phosphorelay sensor kinase activity"/>
    <property type="evidence" value="ECO:0007669"/>
    <property type="project" value="InterPro"/>
</dbReference>
<accession>A0A2R8ACT6</accession>
<keyword evidence="7" id="KW-0418">Kinase</keyword>
<dbReference type="SMART" id="SM00387">
    <property type="entry name" value="HATPase_c"/>
    <property type="match status" value="1"/>
</dbReference>
<dbReference type="GO" id="GO:0005886">
    <property type="term" value="C:plasma membrane"/>
    <property type="evidence" value="ECO:0007669"/>
    <property type="project" value="TreeGrafter"/>
</dbReference>
<protein>
    <recommendedName>
        <fullName evidence="3">histidine kinase</fullName>
        <ecNumber evidence="3">2.7.13.3</ecNumber>
    </recommendedName>
</protein>
<dbReference type="OrthoDB" id="913606at2"/>
<keyword evidence="15" id="KW-1185">Reference proteome</keyword>
<dbReference type="AlphaFoldDB" id="A0A2R8ACT6"/>
<dbReference type="InterPro" id="IPR036097">
    <property type="entry name" value="HisK_dim/P_sf"/>
</dbReference>
<dbReference type="PROSITE" id="PS50885">
    <property type="entry name" value="HAMP"/>
    <property type="match status" value="1"/>
</dbReference>
<reference evidence="14 15" key="1">
    <citation type="submission" date="2018-03" db="EMBL/GenBank/DDBJ databases">
        <authorList>
            <person name="Keele B.F."/>
        </authorList>
    </citation>
    <scope>NUCLEOTIDE SEQUENCE [LARGE SCALE GENOMIC DNA]</scope>
    <source>
        <strain evidence="14 15">CeCT 8812</strain>
    </source>
</reference>
<feature type="domain" description="Histidine kinase" evidence="12">
    <location>
        <begin position="243"/>
        <end position="457"/>
    </location>
</feature>
<keyword evidence="5 14" id="KW-0808">Transferase</keyword>
<comment type="catalytic activity">
    <reaction evidence="1">
        <text>ATP + protein L-histidine = ADP + protein N-phospho-L-histidine.</text>
        <dbReference type="EC" id="2.7.13.3"/>
    </reaction>
</comment>
<dbReference type="Proteomes" id="UP000244932">
    <property type="component" value="Unassembled WGS sequence"/>
</dbReference>
<evidence type="ECO:0000313" key="14">
    <source>
        <dbReference type="EMBL" id="SPF30049.1"/>
    </source>
</evidence>
<dbReference type="Pfam" id="PF00512">
    <property type="entry name" value="HisKA"/>
    <property type="match status" value="1"/>
</dbReference>
<gene>
    <name evidence="14" type="primary">qseC</name>
    <name evidence="14" type="ORF">POI8812_02378</name>
</gene>
<evidence type="ECO:0000256" key="5">
    <source>
        <dbReference type="ARBA" id="ARBA00022679"/>
    </source>
</evidence>
<dbReference type="SUPFAM" id="SSF55874">
    <property type="entry name" value="ATPase domain of HSP90 chaperone/DNA topoisomerase II/histidine kinase"/>
    <property type="match status" value="1"/>
</dbReference>
<sequence length="457" mass="48536">MNTATVPASGSIRRRLIVQLVAGAAVLAALLFFVVQDLSRRLAENAQDNVLIASATSISDAMRVEGQAITVDIPYSALSMLGSVSDDRVFYAVLIDGELLTGYENLEGPEGGGAATGRYAGDDVRVVAVERTLSVAGTLREARVIVAQTRSGQQAVRATIAQVAATLGVGFFVLSVVSGILAANAAVRPLRRLTGSIARRGPDDLRPVTAPAPQEMLPLVSALNGFMERLKASLSRSEDFIAEAAHRVRTPLATVRTQAEIALRRVERPENRAALREMIRAIDESSRSAGQLLDHAVVTFRSDTLEQTAIDLQTLAEETAERLAPLAEMRDIDLIVAEDSMPAPTRGDPILLTSALRNVLDNAIKYGPEAGRVTMRSYVEDQYAILSVEDEGKGFPDGEQALTGRFARGANVGGIVGSGLGLTIVEEVVSTHGGQLILRNHPEGGGACVLLCLPYLP</sequence>
<dbReference type="InterPro" id="IPR003661">
    <property type="entry name" value="HisK_dim/P_dom"/>
</dbReference>
<dbReference type="Pfam" id="PF02518">
    <property type="entry name" value="HATPase_c"/>
    <property type="match status" value="1"/>
</dbReference>
<evidence type="ECO:0000256" key="7">
    <source>
        <dbReference type="ARBA" id="ARBA00022777"/>
    </source>
</evidence>
<dbReference type="CDD" id="cd00075">
    <property type="entry name" value="HATPase"/>
    <property type="match status" value="1"/>
</dbReference>
<feature type="transmembrane region" description="Helical" evidence="11">
    <location>
        <begin position="160"/>
        <end position="183"/>
    </location>
</feature>
<evidence type="ECO:0000256" key="2">
    <source>
        <dbReference type="ARBA" id="ARBA00004370"/>
    </source>
</evidence>
<dbReference type="InterPro" id="IPR003594">
    <property type="entry name" value="HATPase_dom"/>
</dbReference>
<feature type="domain" description="HAMP" evidence="13">
    <location>
        <begin position="184"/>
        <end position="235"/>
    </location>
</feature>
<dbReference type="Pfam" id="PF08521">
    <property type="entry name" value="2CSK_N"/>
    <property type="match status" value="1"/>
</dbReference>
<dbReference type="InterPro" id="IPR004358">
    <property type="entry name" value="Sig_transdc_His_kin-like_C"/>
</dbReference>
<dbReference type="InterPro" id="IPR050428">
    <property type="entry name" value="TCS_sensor_his_kinase"/>
</dbReference>
<evidence type="ECO:0000259" key="12">
    <source>
        <dbReference type="PROSITE" id="PS50109"/>
    </source>
</evidence>